<dbReference type="KEGG" id="bex:A11Q_2500"/>
<proteinExistence type="predicted"/>
<dbReference type="AlphaFoldDB" id="M4VF89"/>
<gene>
    <name evidence="1" type="ORF">A11Q_2500</name>
</gene>
<accession>M4VF89</accession>
<organism evidence="1 2">
    <name type="scientific">Pseudobdellovibrio exovorus JSS</name>
    <dbReference type="NCBI Taxonomy" id="1184267"/>
    <lineage>
        <taxon>Bacteria</taxon>
        <taxon>Pseudomonadati</taxon>
        <taxon>Bdellovibrionota</taxon>
        <taxon>Bdellovibrionia</taxon>
        <taxon>Bdellovibrionales</taxon>
        <taxon>Pseudobdellovibrionaceae</taxon>
        <taxon>Pseudobdellovibrio</taxon>
    </lineage>
</organism>
<name>M4VF89_9BACT</name>
<dbReference type="EMBL" id="CP003537">
    <property type="protein sequence ID" value="AGH96716.1"/>
    <property type="molecule type" value="Genomic_DNA"/>
</dbReference>
<evidence type="ECO:0000313" key="2">
    <source>
        <dbReference type="Proteomes" id="UP000012040"/>
    </source>
</evidence>
<keyword evidence="2" id="KW-1185">Reference proteome</keyword>
<dbReference type="PATRIC" id="fig|1184267.3.peg.2527"/>
<dbReference type="RefSeq" id="WP_015471206.1">
    <property type="nucleotide sequence ID" value="NC_020813.1"/>
</dbReference>
<evidence type="ECO:0000313" key="1">
    <source>
        <dbReference type="EMBL" id="AGH96716.1"/>
    </source>
</evidence>
<dbReference type="Proteomes" id="UP000012040">
    <property type="component" value="Chromosome"/>
</dbReference>
<reference evidence="1 2" key="1">
    <citation type="journal article" date="2013" name="ISME J.">
        <title>By their genes ye shall know them: genomic signatures of predatory bacteria.</title>
        <authorList>
            <person name="Pasternak Z."/>
            <person name="Pietrokovski S."/>
            <person name="Rotem O."/>
            <person name="Gophna U."/>
            <person name="Lurie-Weinberger M.N."/>
            <person name="Jurkevitch E."/>
        </authorList>
    </citation>
    <scope>NUCLEOTIDE SEQUENCE [LARGE SCALE GENOMIC DNA]</scope>
    <source>
        <strain evidence="1 2">JSS</strain>
    </source>
</reference>
<sequence>MSISATGIHTMNDDLKVLVQELSKTNPNADVIKTKTDMLGIPYSSDLIIMMSEVLVYLSKVNNPKNA</sequence>
<protein>
    <submittedName>
        <fullName evidence="1">Uncharacterized protein</fullName>
    </submittedName>
</protein>
<dbReference type="STRING" id="1184267.A11Q_2500"/>
<dbReference type="HOGENOM" id="CLU_2803794_0_0_7"/>